<sequence>MDAVEANLSGLSEAAEGLDYVQAVILDLDSVESELRALMRMEWRSDAAEECAEYLHECVRRVEQTVGEYQAAADLLADYATEIRAEAGAQP</sequence>
<organism evidence="1 2">
    <name type="scientific">Arthrobacter citreus</name>
    <dbReference type="NCBI Taxonomy" id="1670"/>
    <lineage>
        <taxon>Bacteria</taxon>
        <taxon>Bacillati</taxon>
        <taxon>Actinomycetota</taxon>
        <taxon>Actinomycetes</taxon>
        <taxon>Micrococcales</taxon>
        <taxon>Micrococcaceae</taxon>
        <taxon>Arthrobacter</taxon>
    </lineage>
</organism>
<keyword evidence="2" id="KW-1185">Reference proteome</keyword>
<proteinExistence type="predicted"/>
<protein>
    <submittedName>
        <fullName evidence="1">Uncharacterized protein</fullName>
    </submittedName>
</protein>
<evidence type="ECO:0000313" key="2">
    <source>
        <dbReference type="Proteomes" id="UP001448858"/>
    </source>
</evidence>
<gene>
    <name evidence="1" type="ORF">AAE021_16415</name>
</gene>
<dbReference type="EMBL" id="CP151657">
    <property type="protein sequence ID" value="WZP15712.1"/>
    <property type="molecule type" value="Genomic_DNA"/>
</dbReference>
<name>A0ABZ2ZU55_9MICC</name>
<reference evidence="1 2" key="1">
    <citation type="submission" date="2024-04" db="EMBL/GenBank/DDBJ databases">
        <title>Arthrobacter sp. from Plains bison fecal sample.</title>
        <authorList>
            <person name="Ruzzini A."/>
        </authorList>
    </citation>
    <scope>NUCLEOTIDE SEQUENCE [LARGE SCALE GENOMIC DNA]</scope>
    <source>
        <strain evidence="1 2">EINP1</strain>
    </source>
</reference>
<accession>A0ABZ2ZU55</accession>
<evidence type="ECO:0000313" key="1">
    <source>
        <dbReference type="EMBL" id="WZP15712.1"/>
    </source>
</evidence>
<dbReference type="Proteomes" id="UP001448858">
    <property type="component" value="Chromosome"/>
</dbReference>
<dbReference type="RefSeq" id="WP_342023364.1">
    <property type="nucleotide sequence ID" value="NZ_CP151657.1"/>
</dbReference>